<protein>
    <recommendedName>
        <fullName evidence="3">Homologous-pairing protein 2 homolog</fullName>
    </recommendedName>
</protein>
<evidence type="ECO:0000256" key="2">
    <source>
        <dbReference type="ARBA" id="ARBA00007922"/>
    </source>
</evidence>
<keyword evidence="7" id="KW-0469">Meiosis</keyword>
<keyword evidence="4 8" id="KW-0175">Coiled coil</keyword>
<organism evidence="11 12">
    <name type="scientific">Musca domestica</name>
    <name type="common">House fly</name>
    <dbReference type="NCBI Taxonomy" id="7370"/>
    <lineage>
        <taxon>Eukaryota</taxon>
        <taxon>Metazoa</taxon>
        <taxon>Ecdysozoa</taxon>
        <taxon>Arthropoda</taxon>
        <taxon>Hexapoda</taxon>
        <taxon>Insecta</taxon>
        <taxon>Pterygota</taxon>
        <taxon>Neoptera</taxon>
        <taxon>Endopterygota</taxon>
        <taxon>Diptera</taxon>
        <taxon>Brachycera</taxon>
        <taxon>Muscomorpha</taxon>
        <taxon>Muscoidea</taxon>
        <taxon>Muscidae</taxon>
        <taxon>Musca</taxon>
    </lineage>
</organism>
<reference evidence="12" key="1">
    <citation type="submission" date="2025-08" db="UniProtKB">
        <authorList>
            <consortium name="RefSeq"/>
        </authorList>
    </citation>
    <scope>IDENTIFICATION</scope>
    <source>
        <strain evidence="12">Aabys</strain>
        <tissue evidence="12">Whole body</tissue>
    </source>
</reference>
<dbReference type="Gene3D" id="1.10.10.10">
    <property type="entry name" value="Winged helix-like DNA-binding domain superfamily/Winged helix DNA-binding domain"/>
    <property type="match status" value="1"/>
</dbReference>
<evidence type="ECO:0000313" key="11">
    <source>
        <dbReference type="Proteomes" id="UP001652621"/>
    </source>
</evidence>
<evidence type="ECO:0000259" key="10">
    <source>
        <dbReference type="Pfam" id="PF18517"/>
    </source>
</evidence>
<evidence type="ECO:0000256" key="8">
    <source>
        <dbReference type="SAM" id="Coils"/>
    </source>
</evidence>
<dbReference type="PANTHER" id="PTHR15938">
    <property type="entry name" value="TBP-1 INTERACTING PROTEIN"/>
    <property type="match status" value="1"/>
</dbReference>
<feature type="domain" description="Leucine zipper with capping helix" evidence="10">
    <location>
        <begin position="177"/>
        <end position="231"/>
    </location>
</feature>
<dbReference type="Pfam" id="PF07106">
    <property type="entry name" value="WHD_TBPIP"/>
    <property type="match status" value="1"/>
</dbReference>
<dbReference type="InterPro" id="IPR010776">
    <property type="entry name" value="Hop2_WH_dom"/>
</dbReference>
<dbReference type="RefSeq" id="XP_058983531.1">
    <property type="nucleotide sequence ID" value="XM_059127548.1"/>
</dbReference>
<feature type="coiled-coil region" evidence="8">
    <location>
        <begin position="111"/>
        <end position="185"/>
    </location>
</feature>
<evidence type="ECO:0000256" key="3">
    <source>
        <dbReference type="ARBA" id="ARBA00016093"/>
    </source>
</evidence>
<dbReference type="InterPro" id="IPR036388">
    <property type="entry name" value="WH-like_DNA-bd_sf"/>
</dbReference>
<dbReference type="PANTHER" id="PTHR15938:SF0">
    <property type="entry name" value="HOMOLOGOUS-PAIRING PROTEIN 2 HOMOLOG"/>
    <property type="match status" value="1"/>
</dbReference>
<evidence type="ECO:0000256" key="5">
    <source>
        <dbReference type="ARBA" id="ARBA00023172"/>
    </source>
</evidence>
<comment type="subcellular location">
    <subcellularLocation>
        <location evidence="1">Nucleus</location>
    </subcellularLocation>
</comment>
<feature type="domain" description="Homologous-pairing protein 2 winged helix" evidence="9">
    <location>
        <begin position="34"/>
        <end position="90"/>
    </location>
</feature>
<comment type="similarity">
    <text evidence="2">Belongs to the HOP2 family.</text>
</comment>
<sequence length="238" mass="27342">MSVVIKHLHERNDSALVMVHVSWSRNMSKPSVVKIVQEFMLKANRPYAINDVVDGCGKDLGKSAIQKSLDSLVDKDILIMKMYGKNKIYFPKQNTNTAELKKDVFLAKQKLAQVRQVLKSKENQLSEMQTKLRSLSKIKTVAQLEEEKENLMDDIRNINERLRHYEAQEKEAKLSAQDVKKIEAKYANVSTAYRKRKRICTDMLDAILEGYPKTKKALIADIGLETDDDVGFKIELKR</sequence>
<name>A0ABM3VCM6_MUSDO</name>
<evidence type="ECO:0000256" key="1">
    <source>
        <dbReference type="ARBA" id="ARBA00004123"/>
    </source>
</evidence>
<keyword evidence="6" id="KW-0539">Nucleus</keyword>
<keyword evidence="5" id="KW-0233">DNA recombination</keyword>
<dbReference type="InterPro" id="IPR040661">
    <property type="entry name" value="LZ3wCH"/>
</dbReference>
<proteinExistence type="inferred from homology"/>
<dbReference type="Proteomes" id="UP001652621">
    <property type="component" value="Unplaced"/>
</dbReference>
<gene>
    <name evidence="12" type="primary">LOC105262338</name>
</gene>
<keyword evidence="11" id="KW-1185">Reference proteome</keyword>
<evidence type="ECO:0000259" key="9">
    <source>
        <dbReference type="Pfam" id="PF07106"/>
    </source>
</evidence>
<dbReference type="GeneID" id="105262338"/>
<evidence type="ECO:0000256" key="6">
    <source>
        <dbReference type="ARBA" id="ARBA00023242"/>
    </source>
</evidence>
<evidence type="ECO:0000313" key="12">
    <source>
        <dbReference type="RefSeq" id="XP_058983531.1"/>
    </source>
</evidence>
<evidence type="ECO:0000256" key="7">
    <source>
        <dbReference type="ARBA" id="ARBA00023254"/>
    </source>
</evidence>
<accession>A0ABM3VCM6</accession>
<evidence type="ECO:0000256" key="4">
    <source>
        <dbReference type="ARBA" id="ARBA00023054"/>
    </source>
</evidence>
<dbReference type="Pfam" id="PF18517">
    <property type="entry name" value="LZ3wCH"/>
    <property type="match status" value="1"/>
</dbReference>